<evidence type="ECO:0000256" key="11">
    <source>
        <dbReference type="SAM" id="Phobius"/>
    </source>
</evidence>
<evidence type="ECO:0000313" key="14">
    <source>
        <dbReference type="Proteomes" id="UP000077266"/>
    </source>
</evidence>
<dbReference type="PANTHER" id="PTHR13046">
    <property type="entry name" value="PROTEASE U48 CAAX PRENYL PROTEASE RCE1"/>
    <property type="match status" value="1"/>
</dbReference>
<organism evidence="13 14">
    <name type="scientific">Exidia glandulosa HHB12029</name>
    <dbReference type="NCBI Taxonomy" id="1314781"/>
    <lineage>
        <taxon>Eukaryota</taxon>
        <taxon>Fungi</taxon>
        <taxon>Dikarya</taxon>
        <taxon>Basidiomycota</taxon>
        <taxon>Agaricomycotina</taxon>
        <taxon>Agaricomycetes</taxon>
        <taxon>Auriculariales</taxon>
        <taxon>Exidiaceae</taxon>
        <taxon>Exidia</taxon>
    </lineage>
</organism>
<keyword evidence="6" id="KW-0256">Endoplasmic reticulum</keyword>
<dbReference type="Proteomes" id="UP000077266">
    <property type="component" value="Unassembled WGS sequence"/>
</dbReference>
<dbReference type="GO" id="GO:0005789">
    <property type="term" value="C:endoplasmic reticulum membrane"/>
    <property type="evidence" value="ECO:0007669"/>
    <property type="project" value="UniProtKB-SubCell"/>
</dbReference>
<evidence type="ECO:0000256" key="5">
    <source>
        <dbReference type="ARBA" id="ARBA00022801"/>
    </source>
</evidence>
<feature type="transmembrane region" description="Helical" evidence="11">
    <location>
        <begin position="12"/>
        <end position="33"/>
    </location>
</feature>
<feature type="transmembrane region" description="Helical" evidence="11">
    <location>
        <begin position="73"/>
        <end position="95"/>
    </location>
</feature>
<dbReference type="OrthoDB" id="271604at2759"/>
<evidence type="ECO:0000313" key="13">
    <source>
        <dbReference type="EMBL" id="KZV99988.1"/>
    </source>
</evidence>
<reference evidence="13 14" key="1">
    <citation type="journal article" date="2016" name="Mol. Biol. Evol.">
        <title>Comparative Genomics of Early-Diverging Mushroom-Forming Fungi Provides Insights into the Origins of Lignocellulose Decay Capabilities.</title>
        <authorList>
            <person name="Nagy L.G."/>
            <person name="Riley R."/>
            <person name="Tritt A."/>
            <person name="Adam C."/>
            <person name="Daum C."/>
            <person name="Floudas D."/>
            <person name="Sun H."/>
            <person name="Yadav J.S."/>
            <person name="Pangilinan J."/>
            <person name="Larsson K.H."/>
            <person name="Matsuura K."/>
            <person name="Barry K."/>
            <person name="Labutti K."/>
            <person name="Kuo R."/>
            <person name="Ohm R.A."/>
            <person name="Bhattacharya S.S."/>
            <person name="Shirouzu T."/>
            <person name="Yoshinaga Y."/>
            <person name="Martin F.M."/>
            <person name="Grigoriev I.V."/>
            <person name="Hibbett D.S."/>
        </authorList>
    </citation>
    <scope>NUCLEOTIDE SEQUENCE [LARGE SCALE GENOMIC DNA]</scope>
    <source>
        <strain evidence="13 14">HHB12029</strain>
    </source>
</reference>
<proteinExistence type="inferred from homology"/>
<feature type="transmembrane region" description="Helical" evidence="11">
    <location>
        <begin position="229"/>
        <end position="253"/>
    </location>
</feature>
<keyword evidence="7 11" id="KW-1133">Transmembrane helix</keyword>
<dbReference type="InterPro" id="IPR003675">
    <property type="entry name" value="Rce1/LyrA-like_dom"/>
</dbReference>
<dbReference type="Pfam" id="PF02517">
    <property type="entry name" value="Rce1-like"/>
    <property type="match status" value="1"/>
</dbReference>
<evidence type="ECO:0000256" key="10">
    <source>
        <dbReference type="ARBA" id="ARBA00049729"/>
    </source>
</evidence>
<evidence type="ECO:0000256" key="4">
    <source>
        <dbReference type="ARBA" id="ARBA00022692"/>
    </source>
</evidence>
<dbReference type="GO" id="GO:0004222">
    <property type="term" value="F:metalloendopeptidase activity"/>
    <property type="evidence" value="ECO:0007669"/>
    <property type="project" value="InterPro"/>
</dbReference>
<dbReference type="PANTHER" id="PTHR13046:SF0">
    <property type="entry name" value="CAAX PRENYL PROTEASE 2"/>
    <property type="match status" value="1"/>
</dbReference>
<keyword evidence="8 11" id="KW-0472">Membrane</keyword>
<dbReference type="GO" id="GO:0071586">
    <property type="term" value="P:CAAX-box protein processing"/>
    <property type="evidence" value="ECO:0007669"/>
    <property type="project" value="InterPro"/>
</dbReference>
<dbReference type="EMBL" id="KV425904">
    <property type="protein sequence ID" value="KZV99988.1"/>
    <property type="molecule type" value="Genomic_DNA"/>
</dbReference>
<feature type="transmembrane region" description="Helical" evidence="11">
    <location>
        <begin position="289"/>
        <end position="308"/>
    </location>
</feature>
<dbReference type="EC" id="3.4.26.1" evidence="10"/>
<comment type="subcellular location">
    <subcellularLocation>
        <location evidence="1">Endoplasmic reticulum membrane</location>
        <topology evidence="1">Multi-pass membrane protein</topology>
    </subcellularLocation>
</comment>
<evidence type="ECO:0000256" key="3">
    <source>
        <dbReference type="ARBA" id="ARBA00022670"/>
    </source>
</evidence>
<gene>
    <name evidence="13" type="ORF">EXIGLDRAFT_604880</name>
</gene>
<dbReference type="InParanoid" id="A0A165MZL8"/>
<keyword evidence="14" id="KW-1185">Reference proteome</keyword>
<dbReference type="STRING" id="1314781.A0A165MZL8"/>
<comment type="similarity">
    <text evidence="2">Belongs to the peptidase U48 family.</text>
</comment>
<sequence>MSLPFELPVLSSGVALVASLAVAGSYVGSLYLFKSSRLVFARPKTDGLRDAHERQRVPGEQWRNDPRVIKARLTAVSLSTALCCALVFALVWHAVPEHDAGLALETTLEFLGFAPDEQLFTPHLLTPLLFAGPLYVSYLDGSLPFQHLWSWQRSVKPIISTWEGVRNYIVGPITEEINFRSCVIAVLLLGGFHPGRLVFTAPLAFGIAHVHHAWDLYNRFGQTRQALQRAVITCLVQLTYTTLFGAFCTFLFLRTGSVLPTFTSHIFCNLYGLPNPVAASQEHSHRRPMIWFMHFFGVVAFSFMLWPWSHYRDTRYYWEF</sequence>
<evidence type="ECO:0000256" key="2">
    <source>
        <dbReference type="ARBA" id="ARBA00006897"/>
    </source>
</evidence>
<protein>
    <recommendedName>
        <fullName evidence="10">intramembrane prenyl-peptidase Rce1</fullName>
        <ecNumber evidence="10">3.4.26.1</ecNumber>
    </recommendedName>
</protein>
<keyword evidence="5" id="KW-0378">Hydrolase</keyword>
<evidence type="ECO:0000256" key="6">
    <source>
        <dbReference type="ARBA" id="ARBA00022824"/>
    </source>
</evidence>
<evidence type="ECO:0000256" key="9">
    <source>
        <dbReference type="ARBA" id="ARBA00047280"/>
    </source>
</evidence>
<keyword evidence="3" id="KW-0645">Protease</keyword>
<name>A0A165MZL8_EXIGL</name>
<evidence type="ECO:0000256" key="7">
    <source>
        <dbReference type="ARBA" id="ARBA00022989"/>
    </source>
</evidence>
<dbReference type="AlphaFoldDB" id="A0A165MZL8"/>
<comment type="catalytic activity">
    <reaction evidence="9">
        <text>Hydrolyzes the peptide bond -P2-(S-farnesyl or geranylgeranyl)C-P1'-P2'-P3'-COOH where P1' and P2' are amino acids with aliphatic sidechains and P3' is any C-terminal residue.</text>
        <dbReference type="EC" id="3.4.26.1"/>
    </reaction>
</comment>
<dbReference type="FunCoup" id="A0A165MZL8">
    <property type="interactions" value="363"/>
</dbReference>
<evidence type="ECO:0000259" key="12">
    <source>
        <dbReference type="Pfam" id="PF02517"/>
    </source>
</evidence>
<keyword evidence="4 11" id="KW-0812">Transmembrane</keyword>
<evidence type="ECO:0000256" key="8">
    <source>
        <dbReference type="ARBA" id="ARBA00023136"/>
    </source>
</evidence>
<dbReference type="InterPro" id="IPR039731">
    <property type="entry name" value="Rce1"/>
</dbReference>
<accession>A0A165MZL8</accession>
<feature type="domain" description="CAAX prenyl protease 2/Lysostaphin resistance protein A-like" evidence="12">
    <location>
        <begin position="161"/>
        <end position="270"/>
    </location>
</feature>
<evidence type="ECO:0000256" key="1">
    <source>
        <dbReference type="ARBA" id="ARBA00004477"/>
    </source>
</evidence>